<sequence length="209" mass="22389">MSATWHYGRLGGPHCHCGAYRASYGLPYSVHDMIETMTSIISRGGHALEDSDSDVCHTGIVDIIHMAIDVMCIIQEDYCISHVEHGGDLPSVQRPTSSNLPSVQPPISLDPPSVQPPISLDLPSVQAPISSNPPSAQPPTSLDPPSVQPPISLDLPSVQAPISSNPPSAQPPTSLDPPSIQPPTSLDLLHYNLLPLQTHHQCRLTHLLN</sequence>
<dbReference type="EMBL" id="QGNW01000101">
    <property type="protein sequence ID" value="RVW97351.1"/>
    <property type="molecule type" value="Genomic_DNA"/>
</dbReference>
<protein>
    <submittedName>
        <fullName evidence="2">Uncharacterized protein</fullName>
    </submittedName>
</protein>
<dbReference type="AlphaFoldDB" id="A0A438IKY7"/>
<name>A0A438IKY7_VITVI</name>
<evidence type="ECO:0000313" key="2">
    <source>
        <dbReference type="EMBL" id="RVW97351.1"/>
    </source>
</evidence>
<feature type="region of interest" description="Disordered" evidence="1">
    <location>
        <begin position="90"/>
        <end position="183"/>
    </location>
</feature>
<feature type="compositionally biased region" description="Polar residues" evidence="1">
    <location>
        <begin position="160"/>
        <end position="173"/>
    </location>
</feature>
<reference evidence="2 3" key="1">
    <citation type="journal article" date="2018" name="PLoS Genet.">
        <title>Population sequencing reveals clonal diversity and ancestral inbreeding in the grapevine cultivar Chardonnay.</title>
        <authorList>
            <person name="Roach M.J."/>
            <person name="Johnson D.L."/>
            <person name="Bohlmann J."/>
            <person name="van Vuuren H.J."/>
            <person name="Jones S.J."/>
            <person name="Pretorius I.S."/>
            <person name="Schmidt S.A."/>
            <person name="Borneman A.R."/>
        </authorList>
    </citation>
    <scope>NUCLEOTIDE SEQUENCE [LARGE SCALE GENOMIC DNA]</scope>
    <source>
        <strain evidence="3">cv. Chardonnay</strain>
        <tissue evidence="2">Leaf</tissue>
    </source>
</reference>
<feature type="compositionally biased region" description="Polar residues" evidence="1">
    <location>
        <begin position="127"/>
        <end position="140"/>
    </location>
</feature>
<organism evidence="2 3">
    <name type="scientific">Vitis vinifera</name>
    <name type="common">Grape</name>
    <dbReference type="NCBI Taxonomy" id="29760"/>
    <lineage>
        <taxon>Eukaryota</taxon>
        <taxon>Viridiplantae</taxon>
        <taxon>Streptophyta</taxon>
        <taxon>Embryophyta</taxon>
        <taxon>Tracheophyta</taxon>
        <taxon>Spermatophyta</taxon>
        <taxon>Magnoliopsida</taxon>
        <taxon>eudicotyledons</taxon>
        <taxon>Gunneridae</taxon>
        <taxon>Pentapetalae</taxon>
        <taxon>rosids</taxon>
        <taxon>Vitales</taxon>
        <taxon>Vitaceae</taxon>
        <taxon>Viteae</taxon>
        <taxon>Vitis</taxon>
    </lineage>
</organism>
<gene>
    <name evidence="2" type="ORF">CK203_026298</name>
</gene>
<accession>A0A438IKY7</accession>
<feature type="compositionally biased region" description="Polar residues" evidence="1">
    <location>
        <begin position="93"/>
        <end position="102"/>
    </location>
</feature>
<proteinExistence type="predicted"/>
<dbReference type="Proteomes" id="UP000288805">
    <property type="component" value="Unassembled WGS sequence"/>
</dbReference>
<evidence type="ECO:0000313" key="3">
    <source>
        <dbReference type="Proteomes" id="UP000288805"/>
    </source>
</evidence>
<comment type="caution">
    <text evidence="2">The sequence shown here is derived from an EMBL/GenBank/DDBJ whole genome shotgun (WGS) entry which is preliminary data.</text>
</comment>
<evidence type="ECO:0000256" key="1">
    <source>
        <dbReference type="SAM" id="MobiDB-lite"/>
    </source>
</evidence>